<proteinExistence type="predicted"/>
<evidence type="ECO:0000313" key="2">
    <source>
        <dbReference type="EMBL" id="EGO27473.1"/>
    </source>
</evidence>
<dbReference type="GeneID" id="18816303"/>
<sequence length="137" mass="15146">MMRHRILSRLSTRSYSQSHDAPPPPRSRHAQWYAEMVPGMIPVAILGSAVYLGLRLLQSDLAHEKDLEDAQAHIHELEHKVDALQAARRTIASTGSASPPEHGTTVDRADDGMQSRGDDAPGRPNSRGWTAWFSSSR</sequence>
<reference evidence="2" key="1">
    <citation type="submission" date="2011-04" db="EMBL/GenBank/DDBJ databases">
        <title>Evolution of plant cell wall degrading machinery underlies the functional diversity of forest fungi.</title>
        <authorList>
            <consortium name="US DOE Joint Genome Institute (JGI-PGF)"/>
            <person name="Eastwood D.C."/>
            <person name="Floudas D."/>
            <person name="Binder M."/>
            <person name="Majcherczyk A."/>
            <person name="Schneider P."/>
            <person name="Aerts A."/>
            <person name="Asiegbu F.O."/>
            <person name="Baker S.E."/>
            <person name="Barry K."/>
            <person name="Bendiksby M."/>
            <person name="Blumentritt M."/>
            <person name="Coutinho P.M."/>
            <person name="Cullen D."/>
            <person name="Cullen D."/>
            <person name="Gathman A."/>
            <person name="Goodell B."/>
            <person name="Henrissat B."/>
            <person name="Ihrmark K."/>
            <person name="Kauserud H."/>
            <person name="Kohler A."/>
            <person name="LaButti K."/>
            <person name="Lapidus A."/>
            <person name="Lavin J.L."/>
            <person name="Lee Y.-H."/>
            <person name="Lindquist E."/>
            <person name="Lilly W."/>
            <person name="Lucas S."/>
            <person name="Morin E."/>
            <person name="Murat C."/>
            <person name="Oguiza J.A."/>
            <person name="Park J."/>
            <person name="Pisabarro A.G."/>
            <person name="Riley R."/>
            <person name="Rosling A."/>
            <person name="Salamov A."/>
            <person name="Schmidt O."/>
            <person name="Schmutz J."/>
            <person name="Skrede I."/>
            <person name="Stenlid J."/>
            <person name="Wiebenga A."/>
            <person name="Xie X."/>
            <person name="Kues U."/>
            <person name="Hibbett D.S."/>
            <person name="Hoffmeister D."/>
            <person name="Hogberg N."/>
            <person name="Martin F."/>
            <person name="Grigoriev I.V."/>
            <person name="Watkinson S.C."/>
        </authorList>
    </citation>
    <scope>NUCLEOTIDE SEQUENCE</scope>
    <source>
        <strain evidence="2">S7.9</strain>
    </source>
</reference>
<accession>F8NMS6</accession>
<feature type="compositionally biased region" description="Polar residues" evidence="1">
    <location>
        <begin position="9"/>
        <end position="19"/>
    </location>
</feature>
<organism>
    <name type="scientific">Serpula lacrymans var. lacrymans (strain S7.9)</name>
    <name type="common">Dry rot fungus</name>
    <dbReference type="NCBI Taxonomy" id="578457"/>
    <lineage>
        <taxon>Eukaryota</taxon>
        <taxon>Fungi</taxon>
        <taxon>Dikarya</taxon>
        <taxon>Basidiomycota</taxon>
        <taxon>Agaricomycotina</taxon>
        <taxon>Agaricomycetes</taxon>
        <taxon>Agaricomycetidae</taxon>
        <taxon>Boletales</taxon>
        <taxon>Coniophorineae</taxon>
        <taxon>Serpulaceae</taxon>
        <taxon>Serpula</taxon>
    </lineage>
</organism>
<feature type="region of interest" description="Disordered" evidence="1">
    <location>
        <begin position="1"/>
        <end position="28"/>
    </location>
</feature>
<dbReference type="HOGENOM" id="CLU_152123_0_0_1"/>
<evidence type="ECO:0000256" key="1">
    <source>
        <dbReference type="SAM" id="MobiDB-lite"/>
    </source>
</evidence>
<dbReference type="Proteomes" id="UP000008064">
    <property type="component" value="Unassembled WGS sequence"/>
</dbReference>
<dbReference type="AlphaFoldDB" id="F8NMS6"/>
<feature type="region of interest" description="Disordered" evidence="1">
    <location>
        <begin position="89"/>
        <end position="137"/>
    </location>
</feature>
<feature type="compositionally biased region" description="Basic and acidic residues" evidence="1">
    <location>
        <begin position="104"/>
        <end position="121"/>
    </location>
</feature>
<dbReference type="KEGG" id="sla:SERLADRAFT_446705"/>
<name>F8NMS6_SERL9</name>
<dbReference type="RefSeq" id="XP_007315564.1">
    <property type="nucleotide sequence ID" value="XM_007315502.1"/>
</dbReference>
<dbReference type="OrthoDB" id="3359404at2759"/>
<protein>
    <submittedName>
        <fullName evidence="2">Uncharacterized protein</fullName>
    </submittedName>
</protein>
<dbReference type="EMBL" id="GL945431">
    <property type="protein sequence ID" value="EGO27473.1"/>
    <property type="molecule type" value="Genomic_DNA"/>
</dbReference>
<gene>
    <name evidence="2" type="ORF">SERLADRAFT_446705</name>
</gene>